<organism evidence="4 5">
    <name type="scientific">Aspergillus steynii IBT 23096</name>
    <dbReference type="NCBI Taxonomy" id="1392250"/>
    <lineage>
        <taxon>Eukaryota</taxon>
        <taxon>Fungi</taxon>
        <taxon>Dikarya</taxon>
        <taxon>Ascomycota</taxon>
        <taxon>Pezizomycotina</taxon>
        <taxon>Eurotiomycetes</taxon>
        <taxon>Eurotiomycetidae</taxon>
        <taxon>Eurotiales</taxon>
        <taxon>Aspergillaceae</taxon>
        <taxon>Aspergillus</taxon>
        <taxon>Aspergillus subgen. Circumdati</taxon>
    </lineage>
</organism>
<dbReference type="Proteomes" id="UP000234275">
    <property type="component" value="Unassembled WGS sequence"/>
</dbReference>
<feature type="compositionally biased region" description="Low complexity" evidence="1">
    <location>
        <begin position="729"/>
        <end position="744"/>
    </location>
</feature>
<dbReference type="FunFam" id="1.10.1040.10:FF:000017">
    <property type="entry name" value="2-dehydropantoate 2-reductase"/>
    <property type="match status" value="1"/>
</dbReference>
<proteinExistence type="predicted"/>
<feature type="compositionally biased region" description="Low complexity" evidence="1">
    <location>
        <begin position="656"/>
        <end position="670"/>
    </location>
</feature>
<dbReference type="RefSeq" id="XP_024704535.1">
    <property type="nucleotide sequence ID" value="XM_024844201.1"/>
</dbReference>
<dbReference type="OrthoDB" id="5302359at2759"/>
<feature type="domain" description="Ketopantoate reductase C-terminal" evidence="3">
    <location>
        <begin position="198"/>
        <end position="320"/>
    </location>
</feature>
<gene>
    <name evidence="4" type="ORF">P170DRAFT_357169</name>
</gene>
<dbReference type="GO" id="GO:0005737">
    <property type="term" value="C:cytoplasm"/>
    <property type="evidence" value="ECO:0007669"/>
    <property type="project" value="TreeGrafter"/>
</dbReference>
<dbReference type="STRING" id="1392250.A0A2I2G8R3"/>
<feature type="compositionally biased region" description="Polar residues" evidence="1">
    <location>
        <begin position="745"/>
        <end position="761"/>
    </location>
</feature>
<dbReference type="InterPro" id="IPR008927">
    <property type="entry name" value="6-PGluconate_DH-like_C_sf"/>
</dbReference>
<comment type="caution">
    <text evidence="4">The sequence shown here is derived from an EMBL/GenBank/DDBJ whole genome shotgun (WGS) entry which is preliminary data.</text>
</comment>
<dbReference type="PANTHER" id="PTHR21708:SF25">
    <property type="entry name" value="PROTEIN PAM1-RELATED"/>
    <property type="match status" value="1"/>
</dbReference>
<reference evidence="4 5" key="1">
    <citation type="submission" date="2016-12" db="EMBL/GenBank/DDBJ databases">
        <title>The genomes of Aspergillus section Nigri reveals drivers in fungal speciation.</title>
        <authorList>
            <consortium name="DOE Joint Genome Institute"/>
            <person name="Vesth T.C."/>
            <person name="Nybo J."/>
            <person name="Theobald S."/>
            <person name="Brandl J."/>
            <person name="Frisvad J.C."/>
            <person name="Nielsen K.F."/>
            <person name="Lyhne E.K."/>
            <person name="Kogle M.E."/>
            <person name="Kuo A."/>
            <person name="Riley R."/>
            <person name="Clum A."/>
            <person name="Nolan M."/>
            <person name="Lipzen A."/>
            <person name="Salamov A."/>
            <person name="Henrissat B."/>
            <person name="Wiebenga A."/>
            <person name="De Vries R.P."/>
            <person name="Grigoriev I.V."/>
            <person name="Mortensen U.H."/>
            <person name="Andersen M.R."/>
            <person name="Baker S.E."/>
        </authorList>
    </citation>
    <scope>NUCLEOTIDE SEQUENCE [LARGE SCALE GENOMIC DNA]</scope>
    <source>
        <strain evidence="4 5">IBT 23096</strain>
    </source>
</reference>
<dbReference type="InterPro" id="IPR013328">
    <property type="entry name" value="6PGD_dom2"/>
</dbReference>
<dbReference type="VEuPathDB" id="FungiDB:P170DRAFT_357169"/>
<dbReference type="InterPro" id="IPR013752">
    <property type="entry name" value="KPA_reductase"/>
</dbReference>
<dbReference type="AlphaFoldDB" id="A0A2I2G8R3"/>
<dbReference type="InterPro" id="IPR051402">
    <property type="entry name" value="KPR-Related"/>
</dbReference>
<dbReference type="Gene3D" id="3.40.50.720">
    <property type="entry name" value="NAD(P)-binding Rossmann-like Domain"/>
    <property type="match status" value="1"/>
</dbReference>
<accession>A0A2I2G8R3</accession>
<dbReference type="Pfam" id="PF08546">
    <property type="entry name" value="ApbA_C"/>
    <property type="match status" value="1"/>
</dbReference>
<dbReference type="SUPFAM" id="SSF48179">
    <property type="entry name" value="6-phosphogluconate dehydrogenase C-terminal domain-like"/>
    <property type="match status" value="1"/>
</dbReference>
<feature type="region of interest" description="Disordered" evidence="1">
    <location>
        <begin position="433"/>
        <end position="462"/>
    </location>
</feature>
<evidence type="ECO:0000259" key="3">
    <source>
        <dbReference type="Pfam" id="PF08546"/>
    </source>
</evidence>
<evidence type="ECO:0008006" key="6">
    <source>
        <dbReference type="Google" id="ProtNLM"/>
    </source>
</evidence>
<evidence type="ECO:0000313" key="5">
    <source>
        <dbReference type="Proteomes" id="UP000234275"/>
    </source>
</evidence>
<feature type="region of interest" description="Disordered" evidence="1">
    <location>
        <begin position="324"/>
        <end position="417"/>
    </location>
</feature>
<feature type="compositionally biased region" description="Acidic residues" evidence="1">
    <location>
        <begin position="504"/>
        <end position="513"/>
    </location>
</feature>
<dbReference type="Pfam" id="PF02558">
    <property type="entry name" value="ApbA"/>
    <property type="match status" value="1"/>
</dbReference>
<feature type="region of interest" description="Disordered" evidence="1">
    <location>
        <begin position="483"/>
        <end position="579"/>
    </location>
</feature>
<feature type="region of interest" description="Disordered" evidence="1">
    <location>
        <begin position="617"/>
        <end position="770"/>
    </location>
</feature>
<dbReference type="GeneID" id="36551901"/>
<dbReference type="Gene3D" id="1.10.1040.10">
    <property type="entry name" value="N-(1-d-carboxylethyl)-l-norvaline Dehydrogenase, domain 2"/>
    <property type="match status" value="1"/>
</dbReference>
<dbReference type="EMBL" id="MSFO01000004">
    <property type="protein sequence ID" value="PLB49233.1"/>
    <property type="molecule type" value="Genomic_DNA"/>
</dbReference>
<protein>
    <recommendedName>
        <fullName evidence="6">ApbA-domain-containing protein</fullName>
    </recommendedName>
</protein>
<keyword evidence="5" id="KW-1185">Reference proteome</keyword>
<feature type="compositionally biased region" description="Pro residues" evidence="1">
    <location>
        <begin position="344"/>
        <end position="363"/>
    </location>
</feature>
<evidence type="ECO:0000259" key="2">
    <source>
        <dbReference type="Pfam" id="PF02558"/>
    </source>
</evidence>
<dbReference type="InterPro" id="IPR013332">
    <property type="entry name" value="KPR_N"/>
</dbReference>
<feature type="domain" description="Ketopantoate reductase N-terminal" evidence="2">
    <location>
        <begin position="9"/>
        <end position="165"/>
    </location>
</feature>
<name>A0A2I2G8R3_9EURO</name>
<evidence type="ECO:0000313" key="4">
    <source>
        <dbReference type="EMBL" id="PLB49233.1"/>
    </source>
</evidence>
<evidence type="ECO:0000256" key="1">
    <source>
        <dbReference type="SAM" id="MobiDB-lite"/>
    </source>
</evidence>
<dbReference type="FunFam" id="3.40.50.720:FF:000424">
    <property type="entry name" value="Meiotically up-regulated gene 72 protein"/>
    <property type="match status" value="1"/>
</dbReference>
<dbReference type="PANTHER" id="PTHR21708">
    <property type="entry name" value="PROBABLE 2-DEHYDROPANTOATE 2-REDUCTASE"/>
    <property type="match status" value="1"/>
</dbReference>
<sequence>MAPPPRLRILSVGSNAISAFLSWRLQATTSCDVTLVWKSGFDAVAQYGVSFKSKAFGNERFKPRHVVRTPEEASSRENTYDYVILCVKALPDIYDLASVIESVVTPQHTCILVNTTNTLGVESHLEQRFPTNVVLSLVSGVEISQIGASEFEHLNSSDIWIGSTNKQTNIPSSIQGDMAAALAMTLGSGQVNCKVSNNIRQEQFERMIGPIAFYPASVMFDTGNHGQLLEKVGVRQLVTDIVQELLELAKANGCSFPSDFSEKTIASMTASGSPSTMYQDFQARRPMEIETYLGSPIKLATESNVRIPRVETLYAVLHHLNATNLSKPRDSPPPVAAPAAAGAPVPPGPPGPPPRMSSAPPPRAMMNGPMRPGPGGRTSTGMPMPGRRGPPGPPMPGMMRPGSAQPPSSKMPPREPSLEGLEEFSHLVVYDDGAGGGEGGLPHQNGGSNGFPDMPPGPPGSADLALRERELAIRQRELQIREQEMMSMRRGPPRRGPPPKAAFDEEDEDDYFDPMDALPIPNIDPDSVDMMSITSRKAKKVPSASQIRKNPELGTMPPPPSRPGSSFSRYFGGGRKRASDRIMQEIPGLHDSLMDNPMMAYSSNRYGAVDRNHMAAGSRANSLTASRMGDYPPHPYPQSRRNSQSPATPYGPPGPRMGRPGTAQDQHLGPPHGPPHGGQPSPPGQMRAPVPRYPPGQGNAVGPQQVEQHYGVSKPYSAKGTPKHRSLTGSASASAESGDSGASANLDSENSAHSSQTSLGAQQPAAMPVR</sequence>